<evidence type="ECO:0000256" key="10">
    <source>
        <dbReference type="ARBA" id="ARBA00022989"/>
    </source>
</evidence>
<keyword evidence="9" id="KW-0249">Electron transport</keyword>
<keyword evidence="6" id="KW-0679">Respiratory chain</keyword>
<proteinExistence type="inferred from homology"/>
<dbReference type="EC" id="7.1.1.2" evidence="3"/>
<evidence type="ECO:0000256" key="1">
    <source>
        <dbReference type="ARBA" id="ARBA00004225"/>
    </source>
</evidence>
<evidence type="ECO:0000256" key="2">
    <source>
        <dbReference type="ARBA" id="ARBA00005698"/>
    </source>
</evidence>
<evidence type="ECO:0000256" key="4">
    <source>
        <dbReference type="ARBA" id="ARBA00021095"/>
    </source>
</evidence>
<evidence type="ECO:0000256" key="12">
    <source>
        <dbReference type="ARBA" id="ARBA00023128"/>
    </source>
</evidence>
<sequence length="169" mass="19386">MSQIMLLASMNSLLFSQMKHPMNMGILLLIQTLLMCLATGNMSQTLWFSYILFLVFLGGMLVLFIYMTSIASNEIFHKSNYSVTMVAIMVMTIIFIVSTFDYSIFSLNNTNEAMVLSEMFNNKDKEMLAKLYNNPNGLMTIFMLLYLFLTLIVVVFITKYNQGPLRPMN</sequence>
<reference evidence="17" key="1">
    <citation type="submission" date="2012-05" db="EMBL/GenBank/DDBJ databases">
        <title>Mitochondrial Phylogenomics of the Relict Dragonfly, Epiophlebia superstes (Odonata, Epiophlebiidae) Support a Sister Relationship to the Zygoptera.</title>
        <authorList>
            <person name="Lin C.-P."/>
            <person name="Chen M.-Y."/>
            <person name="Wang J.-F."/>
            <person name="Chaw S.-M."/>
            <person name="Yoshimura M."/>
            <person name="Villanueva R."/>
        </authorList>
    </citation>
    <scope>NUCLEOTIDE SEQUENCE</scope>
</reference>
<name>V9IT43_9ODON</name>
<dbReference type="PANTHER" id="PTHR11435:SF1">
    <property type="entry name" value="NADH-UBIQUINONE OXIDOREDUCTASE CHAIN 6"/>
    <property type="match status" value="1"/>
</dbReference>
<dbReference type="GeneID" id="18127603"/>
<comment type="catalytic activity">
    <reaction evidence="15">
        <text>a ubiquinone + NADH + 5 H(+)(in) = a ubiquinol + NAD(+) + 4 H(+)(out)</text>
        <dbReference type="Rhea" id="RHEA:29091"/>
        <dbReference type="Rhea" id="RHEA-COMP:9565"/>
        <dbReference type="Rhea" id="RHEA-COMP:9566"/>
        <dbReference type="ChEBI" id="CHEBI:15378"/>
        <dbReference type="ChEBI" id="CHEBI:16389"/>
        <dbReference type="ChEBI" id="CHEBI:17976"/>
        <dbReference type="ChEBI" id="CHEBI:57540"/>
        <dbReference type="ChEBI" id="CHEBI:57945"/>
        <dbReference type="EC" id="7.1.1.2"/>
    </reaction>
</comment>
<organism evidence="17">
    <name type="scientific">Epiophlebia superstes</name>
    <dbReference type="NCBI Taxonomy" id="126247"/>
    <lineage>
        <taxon>Eukaryota</taxon>
        <taxon>Metazoa</taxon>
        <taxon>Ecdysozoa</taxon>
        <taxon>Arthropoda</taxon>
        <taxon>Hexapoda</taxon>
        <taxon>Insecta</taxon>
        <taxon>Pterygota</taxon>
        <taxon>Palaeoptera</taxon>
        <taxon>Odonata</taxon>
        <taxon>Epiprocta</taxon>
        <taxon>Anisozygoptera</taxon>
        <taxon>Epiophlebioidea</taxon>
        <taxon>Epiophlebiidae</taxon>
        <taxon>Epiophlebia</taxon>
    </lineage>
</organism>
<feature type="transmembrane region" description="Helical" evidence="16">
    <location>
        <begin position="81"/>
        <end position="105"/>
    </location>
</feature>
<geneLocation type="mitochondrion" evidence="17"/>
<evidence type="ECO:0000256" key="3">
    <source>
        <dbReference type="ARBA" id="ARBA00012944"/>
    </source>
</evidence>
<keyword evidence="8" id="KW-1278">Translocase</keyword>
<dbReference type="GO" id="GO:0031966">
    <property type="term" value="C:mitochondrial membrane"/>
    <property type="evidence" value="ECO:0007669"/>
    <property type="project" value="UniProtKB-SubCell"/>
</dbReference>
<evidence type="ECO:0000256" key="13">
    <source>
        <dbReference type="ARBA" id="ARBA00023136"/>
    </source>
</evidence>
<keyword evidence="5" id="KW-0813">Transport</keyword>
<feature type="transmembrane region" description="Helical" evidence="16">
    <location>
        <begin position="48"/>
        <end position="69"/>
    </location>
</feature>
<keyword evidence="10 16" id="KW-1133">Transmembrane helix</keyword>
<evidence type="ECO:0000256" key="6">
    <source>
        <dbReference type="ARBA" id="ARBA00022660"/>
    </source>
</evidence>
<feature type="transmembrane region" description="Helical" evidence="16">
    <location>
        <begin position="137"/>
        <end position="158"/>
    </location>
</feature>
<dbReference type="GO" id="GO:0008137">
    <property type="term" value="F:NADH dehydrogenase (ubiquinone) activity"/>
    <property type="evidence" value="ECO:0007669"/>
    <property type="project" value="UniProtKB-EC"/>
</dbReference>
<keyword evidence="7 16" id="KW-0812">Transmembrane</keyword>
<protein>
    <recommendedName>
        <fullName evidence="4">NADH-ubiquinone oxidoreductase chain 6</fullName>
        <ecNumber evidence="3">7.1.1.2</ecNumber>
    </recommendedName>
    <alternativeName>
        <fullName evidence="14">NADH dehydrogenase subunit 6</fullName>
    </alternativeName>
</protein>
<dbReference type="CTD" id="4541"/>
<comment type="subcellular location">
    <subcellularLocation>
        <location evidence="1">Mitochondrion membrane</location>
        <topology evidence="1">Multi-pass membrane protein</topology>
    </subcellularLocation>
</comment>
<dbReference type="AlphaFoldDB" id="V9IT43"/>
<evidence type="ECO:0000256" key="8">
    <source>
        <dbReference type="ARBA" id="ARBA00022967"/>
    </source>
</evidence>
<evidence type="ECO:0000256" key="9">
    <source>
        <dbReference type="ARBA" id="ARBA00022982"/>
    </source>
</evidence>
<evidence type="ECO:0000256" key="15">
    <source>
        <dbReference type="ARBA" id="ARBA00049551"/>
    </source>
</evidence>
<keyword evidence="11" id="KW-0520">NAD</keyword>
<dbReference type="PANTHER" id="PTHR11435">
    <property type="entry name" value="NADH UBIQUINONE OXIDOREDUCTASE SUBUNIT ND6"/>
    <property type="match status" value="1"/>
</dbReference>
<keyword evidence="12 17" id="KW-0496">Mitochondrion</keyword>
<evidence type="ECO:0000313" key="17">
    <source>
        <dbReference type="EMBL" id="AFM83561.1"/>
    </source>
</evidence>
<dbReference type="InterPro" id="IPR050269">
    <property type="entry name" value="ComplexI_Subunit6"/>
</dbReference>
<gene>
    <name evidence="17" type="primary">ND6</name>
</gene>
<keyword evidence="13 16" id="KW-0472">Membrane</keyword>
<evidence type="ECO:0000256" key="16">
    <source>
        <dbReference type="SAM" id="Phobius"/>
    </source>
</evidence>
<evidence type="ECO:0000256" key="14">
    <source>
        <dbReference type="ARBA" id="ARBA00031019"/>
    </source>
</evidence>
<evidence type="ECO:0000256" key="11">
    <source>
        <dbReference type="ARBA" id="ARBA00023027"/>
    </source>
</evidence>
<dbReference type="RefSeq" id="YP_008993139.1">
    <property type="nucleotide sequence ID" value="NC_023232.1"/>
</dbReference>
<accession>V9IT43</accession>
<dbReference type="EMBL" id="JX050223">
    <property type="protein sequence ID" value="AFM83561.1"/>
    <property type="molecule type" value="Genomic_DNA"/>
</dbReference>
<comment type="similarity">
    <text evidence="2">Belongs to the complex I subunit 6 family.</text>
</comment>
<evidence type="ECO:0000256" key="5">
    <source>
        <dbReference type="ARBA" id="ARBA00022448"/>
    </source>
</evidence>
<evidence type="ECO:0000256" key="7">
    <source>
        <dbReference type="ARBA" id="ARBA00022692"/>
    </source>
</evidence>